<name>A0ABS4DBM3_9CHLR</name>
<sequence length="447" mass="49796">MSIAWLLERMQQWPERNAIVWHDQAYTYGTLVEQVQAWVEELDRHDVGPGLVVTLEGDYSPNAVSLLLALIARATIVVPLTRSVEAHRDEFIAIAEVQVVISFDDEDGWHLERRALQVSNPLTRNLIDSGHPGLVLFSSGSTGKSKAALHNFTPLLAKFQLPRHSRTTLTFLLLDHIGGINTLFYTLANGGTVVAVPSRDPEVVCRTIAAHQVQTLPTSPTFLNLLLISEAYERHDLSSLDLITYGTEVMPASTLERLHAIFPKVQLLQTYGLSELGILRSKSRDSGSLWVKVGGEGFETKIVDNVLWIRAQSAMLGYLNAPSPFDAEGWMNTQDVVEVDGDYLRILGRHTEIINVGGQKVYPAEVESVLLQMPNVRDVAVLGEANPITGQIVTARFNLFEPEELGAFKRRVRAFCKDRLASFKVPVKITLTEDEQHSARFKKMRKG</sequence>
<dbReference type="PANTHER" id="PTHR43201:SF8">
    <property type="entry name" value="ACYL-COA SYNTHETASE FAMILY MEMBER 3"/>
    <property type="match status" value="1"/>
</dbReference>
<dbReference type="Proteomes" id="UP001193081">
    <property type="component" value="Unassembled WGS sequence"/>
</dbReference>
<evidence type="ECO:0000313" key="4">
    <source>
        <dbReference type="EMBL" id="MBP1466848.1"/>
    </source>
</evidence>
<reference evidence="4 5" key="1">
    <citation type="submission" date="2021-03" db="EMBL/GenBank/DDBJ databases">
        <authorList>
            <person name="Grouzdev D.S."/>
        </authorList>
    </citation>
    <scope>NUCLEOTIDE SEQUENCE [LARGE SCALE GENOMIC DNA]</scope>
    <source>
        <strain evidence="4 5">M50-1</strain>
    </source>
</reference>
<evidence type="ECO:0000256" key="1">
    <source>
        <dbReference type="ARBA" id="ARBA00006432"/>
    </source>
</evidence>
<dbReference type="Gene3D" id="3.30.300.30">
    <property type="match status" value="1"/>
</dbReference>
<feature type="domain" description="AMP-dependent synthetase/ligase" evidence="2">
    <location>
        <begin position="8"/>
        <end position="305"/>
    </location>
</feature>
<dbReference type="InterPro" id="IPR045851">
    <property type="entry name" value="AMP-bd_C_sf"/>
</dbReference>
<keyword evidence="5" id="KW-1185">Reference proteome</keyword>
<evidence type="ECO:0000259" key="2">
    <source>
        <dbReference type="Pfam" id="PF00501"/>
    </source>
</evidence>
<evidence type="ECO:0000259" key="3">
    <source>
        <dbReference type="Pfam" id="PF13193"/>
    </source>
</evidence>
<dbReference type="InterPro" id="IPR000873">
    <property type="entry name" value="AMP-dep_synth/lig_dom"/>
</dbReference>
<gene>
    <name evidence="4" type="ORF">EYB53_014130</name>
</gene>
<dbReference type="InterPro" id="IPR042099">
    <property type="entry name" value="ANL_N_sf"/>
</dbReference>
<comment type="similarity">
    <text evidence="1">Belongs to the ATP-dependent AMP-binding enzyme family.</text>
</comment>
<feature type="domain" description="AMP-binding enzyme C-terminal" evidence="3">
    <location>
        <begin position="365"/>
        <end position="436"/>
    </location>
</feature>
<dbReference type="PANTHER" id="PTHR43201">
    <property type="entry name" value="ACYL-COA SYNTHETASE"/>
    <property type="match status" value="1"/>
</dbReference>
<protein>
    <submittedName>
        <fullName evidence="4">AMP-binding protein</fullName>
    </submittedName>
</protein>
<dbReference type="CDD" id="cd04433">
    <property type="entry name" value="AFD_class_I"/>
    <property type="match status" value="1"/>
</dbReference>
<evidence type="ECO:0000313" key="5">
    <source>
        <dbReference type="Proteomes" id="UP001193081"/>
    </source>
</evidence>
<dbReference type="SUPFAM" id="SSF56801">
    <property type="entry name" value="Acetyl-CoA synthetase-like"/>
    <property type="match status" value="1"/>
</dbReference>
<dbReference type="PROSITE" id="PS00455">
    <property type="entry name" value="AMP_BINDING"/>
    <property type="match status" value="1"/>
</dbReference>
<dbReference type="Pfam" id="PF00501">
    <property type="entry name" value="AMP-binding"/>
    <property type="match status" value="1"/>
</dbReference>
<dbReference type="InterPro" id="IPR020845">
    <property type="entry name" value="AMP-binding_CS"/>
</dbReference>
<dbReference type="Pfam" id="PF13193">
    <property type="entry name" value="AMP-binding_C"/>
    <property type="match status" value="1"/>
</dbReference>
<dbReference type="EMBL" id="SIJK02000024">
    <property type="protein sequence ID" value="MBP1466848.1"/>
    <property type="molecule type" value="Genomic_DNA"/>
</dbReference>
<accession>A0ABS4DBM3</accession>
<dbReference type="RefSeq" id="WP_135478994.1">
    <property type="nucleotide sequence ID" value="NZ_SIJK02000024.1"/>
</dbReference>
<dbReference type="InterPro" id="IPR025110">
    <property type="entry name" value="AMP-bd_C"/>
</dbReference>
<dbReference type="Gene3D" id="3.40.50.12780">
    <property type="entry name" value="N-terminal domain of ligase-like"/>
    <property type="match status" value="1"/>
</dbReference>
<proteinExistence type="inferred from homology"/>
<organism evidence="4 5">
    <name type="scientific">Candidatus Chloroploca mongolica</name>
    <dbReference type="NCBI Taxonomy" id="2528176"/>
    <lineage>
        <taxon>Bacteria</taxon>
        <taxon>Bacillati</taxon>
        <taxon>Chloroflexota</taxon>
        <taxon>Chloroflexia</taxon>
        <taxon>Chloroflexales</taxon>
        <taxon>Chloroflexineae</taxon>
        <taxon>Oscillochloridaceae</taxon>
        <taxon>Candidatus Chloroploca</taxon>
    </lineage>
</organism>
<comment type="caution">
    <text evidence="4">The sequence shown here is derived from an EMBL/GenBank/DDBJ whole genome shotgun (WGS) entry which is preliminary data.</text>
</comment>